<accession>A0A8S1M5N1</accession>
<protein>
    <submittedName>
        <fullName evidence="2">Uncharacterized protein</fullName>
    </submittedName>
</protein>
<proteinExistence type="predicted"/>
<dbReference type="OrthoDB" id="308820at2759"/>
<gene>
    <name evidence="2" type="ORF">PSON_ATCC_30995.1.T0270038</name>
</gene>
<name>A0A8S1M5N1_9CILI</name>
<comment type="caution">
    <text evidence="2">The sequence shown here is derived from an EMBL/GenBank/DDBJ whole genome shotgun (WGS) entry which is preliminary data.</text>
</comment>
<dbReference type="Proteomes" id="UP000692954">
    <property type="component" value="Unassembled WGS sequence"/>
</dbReference>
<feature type="coiled-coil region" evidence="1">
    <location>
        <begin position="8"/>
        <end position="48"/>
    </location>
</feature>
<evidence type="ECO:0000313" key="3">
    <source>
        <dbReference type="Proteomes" id="UP000692954"/>
    </source>
</evidence>
<sequence length="548" mass="64980">MGNCCNYCKKCKKNKQQLKEKKNHNDQQEAIVENVSQIQQNIVKAEENKPAEVNKPTPSENNFQIEKVIPQPKEKERSLDIREVNLLDRISTISIEPSDSCDNENDVQIFEKIMEEILSKTTFFQNNKASIVEELEKNFNQDSIEQKDQSQNNDFKGPKIVNRNICDIQNKYDFSKINEFTEYKHSITLVRLIQKQKSPICTFIGKIEEKYCCVKLIPMVNVDHINQWIQRVRKLQSQKNLLFLNEKCQKYYYYKIEKIDKEPDYCNCYIISQLEQFNVYTVSRHPKITFAEKLLIACEVIQIISLVLQDKTEKANQQIENISQQIFGNMMTVKRNNILISRFKKNEQHKQFNVVLSDWQLLLPEFEVIIPNQKLQNQDELYKKTKQQIEDLQNLSSNRLALQKSQNSQDQNAKQFFEKQKELDQFTKQILKLLLFKANYDLDDELNLIGFFNQKQFQDKCNILNNIEKHQQLIIKKQIENYQNINENQNEIIRQISYQMFNLLQLSDLNIQDIIYEIYLNIDLIPCERSKAILLGFNESILKNQINV</sequence>
<evidence type="ECO:0000313" key="2">
    <source>
        <dbReference type="EMBL" id="CAD8070524.1"/>
    </source>
</evidence>
<organism evidence="2 3">
    <name type="scientific">Paramecium sonneborni</name>
    <dbReference type="NCBI Taxonomy" id="65129"/>
    <lineage>
        <taxon>Eukaryota</taxon>
        <taxon>Sar</taxon>
        <taxon>Alveolata</taxon>
        <taxon>Ciliophora</taxon>
        <taxon>Intramacronucleata</taxon>
        <taxon>Oligohymenophorea</taxon>
        <taxon>Peniculida</taxon>
        <taxon>Parameciidae</taxon>
        <taxon>Paramecium</taxon>
    </lineage>
</organism>
<keyword evidence="1" id="KW-0175">Coiled coil</keyword>
<keyword evidence="3" id="KW-1185">Reference proteome</keyword>
<reference evidence="2" key="1">
    <citation type="submission" date="2021-01" db="EMBL/GenBank/DDBJ databases">
        <authorList>
            <consortium name="Genoscope - CEA"/>
            <person name="William W."/>
        </authorList>
    </citation>
    <scope>NUCLEOTIDE SEQUENCE</scope>
</reference>
<dbReference type="EMBL" id="CAJJDN010000027">
    <property type="protein sequence ID" value="CAD8070524.1"/>
    <property type="molecule type" value="Genomic_DNA"/>
</dbReference>
<evidence type="ECO:0000256" key="1">
    <source>
        <dbReference type="SAM" id="Coils"/>
    </source>
</evidence>
<dbReference type="AlphaFoldDB" id="A0A8S1M5N1"/>